<dbReference type="AlphaFoldDB" id="A0A7S4LAB3"/>
<proteinExistence type="predicted"/>
<evidence type="ECO:0000256" key="2">
    <source>
        <dbReference type="SAM" id="MobiDB-lite"/>
    </source>
</evidence>
<organism evidence="3">
    <name type="scientific">Eutreptiella gymnastica</name>
    <dbReference type="NCBI Taxonomy" id="73025"/>
    <lineage>
        <taxon>Eukaryota</taxon>
        <taxon>Discoba</taxon>
        <taxon>Euglenozoa</taxon>
        <taxon>Euglenida</taxon>
        <taxon>Spirocuta</taxon>
        <taxon>Euglenophyceae</taxon>
        <taxon>Eutreptiales</taxon>
        <taxon>Eutreptiaceae</taxon>
        <taxon>Eutreptiella</taxon>
    </lineage>
</organism>
<sequence length="498" mass="54955">MEVLHAAVQTVQRMLSGPLWTSGDAEDPGLLEILQAKKKRFSTVSGCWLKFDWVNNIISFYGLNRPVALDFIERARKQLANKKAQEKIQEEQQAQEKAKLERQAYDLGVLRLKEYVHEKSGCQVIVQDDPSGRTVIQLSGTDAECQRAQQMIPQLLQNSSLSDDRQLAFPPANLQLPAAKKFGNEITMDVNLAVPPRSMQLPKKQPQPAEEHTPFPPRNLQLPVREEKEDVAGREEYDLGMLRFREYVQGRSCQSPVDADSTPRNFIQVPGSDDRFKIEQLPSPIRPSVTSDNEAFPPRNLSLPGSLSNKISSNKIGVPIDSESNVPRAFSLTSYPLPASQRPGQSHSALSLSSCYSAPPVPTPAKSQSTTSLASFHSAAPRFTSVTADPLPDSASNTSLSQLQQTLQSHSELSLASSCDKRSVPQSVGYDDASVEGVSPPATESQGDALMDIAQKVLAKESNIDWVIDVLYRMAETRVDPLQVVEFLEVHRGLQSLF</sequence>
<accession>A0A7S4LAB3</accession>
<keyword evidence="1" id="KW-0175">Coiled coil</keyword>
<evidence type="ECO:0000313" key="3">
    <source>
        <dbReference type="EMBL" id="CAE0816515.1"/>
    </source>
</evidence>
<reference evidence="3" key="1">
    <citation type="submission" date="2021-01" db="EMBL/GenBank/DDBJ databases">
        <authorList>
            <person name="Corre E."/>
            <person name="Pelletier E."/>
            <person name="Niang G."/>
            <person name="Scheremetjew M."/>
            <person name="Finn R."/>
            <person name="Kale V."/>
            <person name="Holt S."/>
            <person name="Cochrane G."/>
            <person name="Meng A."/>
            <person name="Brown T."/>
            <person name="Cohen L."/>
        </authorList>
    </citation>
    <scope>NUCLEOTIDE SEQUENCE</scope>
    <source>
        <strain evidence="3">CCMP1594</strain>
    </source>
</reference>
<feature type="coiled-coil region" evidence="1">
    <location>
        <begin position="69"/>
        <end position="103"/>
    </location>
</feature>
<evidence type="ECO:0000256" key="1">
    <source>
        <dbReference type="SAM" id="Coils"/>
    </source>
</evidence>
<protein>
    <submittedName>
        <fullName evidence="3">Uncharacterized protein</fullName>
    </submittedName>
</protein>
<gene>
    <name evidence="3" type="ORF">EGYM00163_LOCUS27676</name>
</gene>
<feature type="region of interest" description="Disordered" evidence="2">
    <location>
        <begin position="196"/>
        <end position="219"/>
    </location>
</feature>
<dbReference type="EMBL" id="HBJA01078996">
    <property type="protein sequence ID" value="CAE0816515.1"/>
    <property type="molecule type" value="Transcribed_RNA"/>
</dbReference>
<name>A0A7S4LAB3_9EUGL</name>